<feature type="binding site" evidence="10">
    <location>
        <begin position="149"/>
        <end position="152"/>
    </location>
    <ligand>
        <name>substrate</name>
    </ligand>
</feature>
<protein>
    <recommendedName>
        <fullName evidence="4 8">UDP-glucose 6-dehydrogenase</fullName>
        <ecNumber evidence="3 8">1.1.1.22</ecNumber>
    </recommendedName>
</protein>
<dbReference type="InterPro" id="IPR008927">
    <property type="entry name" value="6-PGluconate_DH-like_C_sf"/>
</dbReference>
<dbReference type="SUPFAM" id="SSF52413">
    <property type="entry name" value="UDP-glucose/GDP-mannose dehydrogenase C-terminal domain"/>
    <property type="match status" value="1"/>
</dbReference>
<keyword evidence="6 8" id="KW-0520">NAD</keyword>
<dbReference type="InterPro" id="IPR014027">
    <property type="entry name" value="UDP-Glc/GDP-Man_DH_C"/>
</dbReference>
<organism evidence="13 14">
    <name type="scientific">Peredibacter starrii</name>
    <dbReference type="NCBI Taxonomy" id="28202"/>
    <lineage>
        <taxon>Bacteria</taxon>
        <taxon>Pseudomonadati</taxon>
        <taxon>Bdellovibrionota</taxon>
        <taxon>Bacteriovoracia</taxon>
        <taxon>Bacteriovoracales</taxon>
        <taxon>Bacteriovoracaceae</taxon>
        <taxon>Peredibacter</taxon>
    </lineage>
</organism>
<dbReference type="Pfam" id="PF00984">
    <property type="entry name" value="UDPG_MGDP_dh"/>
    <property type="match status" value="1"/>
</dbReference>
<evidence type="ECO:0000256" key="8">
    <source>
        <dbReference type="PIRNR" id="PIRNR000124"/>
    </source>
</evidence>
<dbReference type="GO" id="GO:0051287">
    <property type="term" value="F:NAD binding"/>
    <property type="evidence" value="ECO:0007669"/>
    <property type="project" value="InterPro"/>
</dbReference>
<dbReference type="PIRSF" id="PIRSF000124">
    <property type="entry name" value="UDPglc_GDPman_dh"/>
    <property type="match status" value="1"/>
</dbReference>
<evidence type="ECO:0000256" key="1">
    <source>
        <dbReference type="ARBA" id="ARBA00004701"/>
    </source>
</evidence>
<feature type="binding site" evidence="11">
    <location>
        <position position="85"/>
    </location>
    <ligand>
        <name>NAD(+)</name>
        <dbReference type="ChEBI" id="CHEBI:57540"/>
    </ligand>
</feature>
<evidence type="ECO:0000256" key="3">
    <source>
        <dbReference type="ARBA" id="ARBA00012954"/>
    </source>
</evidence>
<keyword evidence="14" id="KW-1185">Reference proteome</keyword>
<dbReference type="Proteomes" id="UP001324634">
    <property type="component" value="Chromosome"/>
</dbReference>
<proteinExistence type="inferred from homology"/>
<feature type="binding site" evidence="11">
    <location>
        <position position="152"/>
    </location>
    <ligand>
        <name>NAD(+)</name>
        <dbReference type="ChEBI" id="CHEBI:57540"/>
    </ligand>
</feature>
<accession>A0AAX4HR79</accession>
<evidence type="ECO:0000256" key="5">
    <source>
        <dbReference type="ARBA" id="ARBA00023002"/>
    </source>
</evidence>
<feature type="binding site" evidence="11">
    <location>
        <position position="35"/>
    </location>
    <ligand>
        <name>NAD(+)</name>
        <dbReference type="ChEBI" id="CHEBI:57540"/>
    </ligand>
</feature>
<dbReference type="EC" id="1.1.1.22" evidence="3 8"/>
<dbReference type="GO" id="GO:0003979">
    <property type="term" value="F:UDP-glucose 6-dehydrogenase activity"/>
    <property type="evidence" value="ECO:0007669"/>
    <property type="project" value="UniProtKB-EC"/>
</dbReference>
<evidence type="ECO:0000256" key="9">
    <source>
        <dbReference type="PIRSR" id="PIRSR500134-1"/>
    </source>
</evidence>
<evidence type="ECO:0000256" key="10">
    <source>
        <dbReference type="PIRSR" id="PIRSR500134-2"/>
    </source>
</evidence>
<comment type="similarity">
    <text evidence="2 8">Belongs to the UDP-glucose/GDP-mannose dehydrogenase family.</text>
</comment>
<dbReference type="SMART" id="SM00984">
    <property type="entry name" value="UDPG_MGDP_dh_C"/>
    <property type="match status" value="1"/>
</dbReference>
<evidence type="ECO:0000313" key="14">
    <source>
        <dbReference type="Proteomes" id="UP001324634"/>
    </source>
</evidence>
<comment type="catalytic activity">
    <reaction evidence="7 8">
        <text>UDP-alpha-D-glucose + 2 NAD(+) + H2O = UDP-alpha-D-glucuronate + 2 NADH + 3 H(+)</text>
        <dbReference type="Rhea" id="RHEA:23596"/>
        <dbReference type="ChEBI" id="CHEBI:15377"/>
        <dbReference type="ChEBI" id="CHEBI:15378"/>
        <dbReference type="ChEBI" id="CHEBI:57540"/>
        <dbReference type="ChEBI" id="CHEBI:57945"/>
        <dbReference type="ChEBI" id="CHEBI:58052"/>
        <dbReference type="ChEBI" id="CHEBI:58885"/>
        <dbReference type="EC" id="1.1.1.22"/>
    </reaction>
</comment>
<evidence type="ECO:0000256" key="11">
    <source>
        <dbReference type="PIRSR" id="PIRSR500134-3"/>
    </source>
</evidence>
<dbReference type="PANTHER" id="PTHR43750">
    <property type="entry name" value="UDP-GLUCOSE 6-DEHYDROGENASE TUAD"/>
    <property type="match status" value="1"/>
</dbReference>
<feature type="binding site" evidence="10">
    <location>
        <position position="321"/>
    </location>
    <ligand>
        <name>substrate</name>
    </ligand>
</feature>
<feature type="binding site" evidence="10">
    <location>
        <position position="204"/>
    </location>
    <ligand>
        <name>substrate</name>
    </ligand>
</feature>
<dbReference type="InterPro" id="IPR001732">
    <property type="entry name" value="UDP-Glc/GDP-Man_DH_N"/>
</dbReference>
<feature type="binding site" evidence="10">
    <location>
        <position position="257"/>
    </location>
    <ligand>
        <name>substrate</name>
    </ligand>
</feature>
<evidence type="ECO:0000256" key="6">
    <source>
        <dbReference type="ARBA" id="ARBA00023027"/>
    </source>
</evidence>
<dbReference type="PANTHER" id="PTHR43750:SF3">
    <property type="entry name" value="UDP-GLUCOSE 6-DEHYDROGENASE TUAD"/>
    <property type="match status" value="1"/>
</dbReference>
<dbReference type="PIRSF" id="PIRSF500134">
    <property type="entry name" value="UDPglc_DH_bac"/>
    <property type="match status" value="1"/>
</dbReference>
<dbReference type="KEGG" id="psti:SOO65_03760"/>
<dbReference type="NCBIfam" id="TIGR03026">
    <property type="entry name" value="NDP-sugDHase"/>
    <property type="match status" value="1"/>
</dbReference>
<evidence type="ECO:0000256" key="4">
    <source>
        <dbReference type="ARBA" id="ARBA00015132"/>
    </source>
</evidence>
<dbReference type="EMBL" id="CP139487">
    <property type="protein sequence ID" value="WPU65854.1"/>
    <property type="molecule type" value="Genomic_DNA"/>
</dbReference>
<evidence type="ECO:0000313" key="13">
    <source>
        <dbReference type="EMBL" id="WPU65854.1"/>
    </source>
</evidence>
<dbReference type="InterPro" id="IPR036291">
    <property type="entry name" value="NAD(P)-bd_dom_sf"/>
</dbReference>
<feature type="domain" description="UDP-glucose/GDP-mannose dehydrogenase C-terminal" evidence="12">
    <location>
        <begin position="314"/>
        <end position="419"/>
    </location>
</feature>
<dbReference type="GO" id="GO:0000271">
    <property type="term" value="P:polysaccharide biosynthetic process"/>
    <property type="evidence" value="ECO:0007669"/>
    <property type="project" value="InterPro"/>
</dbReference>
<evidence type="ECO:0000259" key="12">
    <source>
        <dbReference type="SMART" id="SM00984"/>
    </source>
</evidence>
<reference evidence="13 14" key="1">
    <citation type="submission" date="2023-11" db="EMBL/GenBank/DDBJ databases">
        <title>Peredibacter starrii A3.12.</title>
        <authorList>
            <person name="Mitchell R.J."/>
        </authorList>
    </citation>
    <scope>NUCLEOTIDE SEQUENCE [LARGE SCALE GENOMIC DNA]</scope>
    <source>
        <strain evidence="13 14">A3.12</strain>
    </source>
</reference>
<dbReference type="SUPFAM" id="SSF51735">
    <property type="entry name" value="NAD(P)-binding Rossmann-fold domains"/>
    <property type="match status" value="1"/>
</dbReference>
<feature type="binding site" evidence="11">
    <location>
        <position position="120"/>
    </location>
    <ligand>
        <name>NAD(+)</name>
        <dbReference type="ChEBI" id="CHEBI:57540"/>
    </ligand>
</feature>
<dbReference type="AlphaFoldDB" id="A0AAX4HR79"/>
<dbReference type="Pfam" id="PF03720">
    <property type="entry name" value="UDPG_MGDP_dh_C"/>
    <property type="match status" value="1"/>
</dbReference>
<feature type="binding site" evidence="11">
    <location>
        <position position="30"/>
    </location>
    <ligand>
        <name>NAD(+)</name>
        <dbReference type="ChEBI" id="CHEBI:57540"/>
    </ligand>
</feature>
<name>A0AAX4HR79_9BACT</name>
<keyword evidence="5 8" id="KW-0560">Oxidoreductase</keyword>
<gene>
    <name evidence="13" type="ORF">SOO65_03760</name>
</gene>
<dbReference type="RefSeq" id="WP_321397159.1">
    <property type="nucleotide sequence ID" value="NZ_CP139487.1"/>
</dbReference>
<evidence type="ECO:0000256" key="2">
    <source>
        <dbReference type="ARBA" id="ARBA00006601"/>
    </source>
</evidence>
<dbReference type="InterPro" id="IPR028357">
    <property type="entry name" value="UDPglc_DH_bac"/>
</dbReference>
<feature type="active site" description="Nucleophile" evidence="9">
    <location>
        <position position="260"/>
    </location>
</feature>
<feature type="binding site" evidence="10">
    <location>
        <begin position="249"/>
        <end position="253"/>
    </location>
    <ligand>
        <name>substrate</name>
    </ligand>
</feature>
<sequence>MKLSIIGTGYVGLVTGTCFAEMGHDVTCIDIDAAKVERMKKGECPIYEPGLEPLMQSNYKEGRLHFANNYDSVTKAEAIFLAVGTPSSDDGQADLKYVFGACDSIIPYLQDGSIVVVKSTVPVGTGNKVREYIKGKTNKKFYVVNNPEFLKEGSAVDDFMKPERIIIGAQEIEAAQRIDDLYEPFNRQVKRTIHMSNISAEMTKYAANCFLATKISFMNEVARLCDIVGADVEEVRHGISTDSRIGSQFLYPGPGYGGSCFPKDVKALVFTAKEHGARFKIVEAVEEVNKEQKKYLVSKVKKHFKDDLKGKTFVLWGTAFKANTDDIRETPAIDTAIALHQAGAKVRFHDPEAADNFEKLMGQMNIPVDQFENKYDALNGADGLLIITEWKQYRAPDFEEIKSRLKTPIIFDGRNLYNTKKVLEMGFTYYAIGKAIK</sequence>
<feature type="binding site" evidence="11">
    <location>
        <position position="328"/>
    </location>
    <ligand>
        <name>NAD(+)</name>
        <dbReference type="ChEBI" id="CHEBI:57540"/>
    </ligand>
</feature>
<feature type="binding site" evidence="11">
    <location>
        <position position="263"/>
    </location>
    <ligand>
        <name>NAD(+)</name>
        <dbReference type="ChEBI" id="CHEBI:57540"/>
    </ligand>
</feature>
<dbReference type="Gene3D" id="3.40.50.720">
    <property type="entry name" value="NAD(P)-binding Rossmann-like Domain"/>
    <property type="match status" value="2"/>
</dbReference>
<dbReference type="InterPro" id="IPR036220">
    <property type="entry name" value="UDP-Glc/GDP-Man_DH_C_sf"/>
</dbReference>
<dbReference type="InterPro" id="IPR014026">
    <property type="entry name" value="UDP-Glc/GDP-Man_DH_dimer"/>
</dbReference>
<dbReference type="Pfam" id="PF03721">
    <property type="entry name" value="UDPG_MGDP_dh_N"/>
    <property type="match status" value="1"/>
</dbReference>
<dbReference type="InterPro" id="IPR017476">
    <property type="entry name" value="UDP-Glc/GDP-Man"/>
</dbReference>
<evidence type="ECO:0000256" key="7">
    <source>
        <dbReference type="ARBA" id="ARBA00047473"/>
    </source>
</evidence>
<dbReference type="Gene3D" id="1.20.5.100">
    <property type="entry name" value="Cytochrome c1, transmembrane anchor, C-terminal"/>
    <property type="match status" value="1"/>
</dbReference>
<comment type="pathway">
    <text evidence="1">Nucleotide-sugar biosynthesis; UDP-alpha-D-glucuronate biosynthesis; UDP-alpha-D-glucuronate from UDP-alpha-D-glucose: step 1/1.</text>
</comment>
<dbReference type="SUPFAM" id="SSF48179">
    <property type="entry name" value="6-phosphogluconate dehydrogenase C-terminal domain-like"/>
    <property type="match status" value="1"/>
</dbReference>